<dbReference type="PROSITE" id="PS50931">
    <property type="entry name" value="HTH_LYSR"/>
    <property type="match status" value="1"/>
</dbReference>
<accession>A0A095TRT4</accession>
<keyword evidence="7" id="KW-1185">Reference proteome</keyword>
<comment type="similarity">
    <text evidence="1">Belongs to the LysR transcriptional regulatory family.</text>
</comment>
<dbReference type="AlphaFoldDB" id="A0A095TRT4"/>
<dbReference type="InterPro" id="IPR036390">
    <property type="entry name" value="WH_DNA-bd_sf"/>
</dbReference>
<dbReference type="eggNOG" id="COG0583">
    <property type="taxonomic scope" value="Bacteria"/>
</dbReference>
<organism evidence="6 7">
    <name type="scientific">Tatumella morbirosei</name>
    <dbReference type="NCBI Taxonomy" id="642227"/>
    <lineage>
        <taxon>Bacteria</taxon>
        <taxon>Pseudomonadati</taxon>
        <taxon>Pseudomonadota</taxon>
        <taxon>Gammaproteobacteria</taxon>
        <taxon>Enterobacterales</taxon>
        <taxon>Erwiniaceae</taxon>
        <taxon>Tatumella</taxon>
    </lineage>
</organism>
<dbReference type="GO" id="GO:0003677">
    <property type="term" value="F:DNA binding"/>
    <property type="evidence" value="ECO:0007669"/>
    <property type="project" value="UniProtKB-KW"/>
</dbReference>
<dbReference type="InterPro" id="IPR005119">
    <property type="entry name" value="LysR_subst-bd"/>
</dbReference>
<reference evidence="6" key="1">
    <citation type="submission" date="2014-12" db="EMBL/GenBank/DDBJ databases">
        <title>The draft genome of the Tatumella morbirosei type strain, LMG23360T isolated from pineapple rot.</title>
        <authorList>
            <person name="Smits T.H."/>
            <person name="Palmer M."/>
            <person name="Venter S.N."/>
            <person name="Duffy B."/>
            <person name="Steenkamp E.T."/>
            <person name="Chan W.Y."/>
            <person name="Coutinho T.A."/>
            <person name="Coetzee M.P."/>
            <person name="De Maayer P."/>
        </authorList>
    </citation>
    <scope>NUCLEOTIDE SEQUENCE [LARGE SCALE GENOMIC DNA]</scope>
    <source>
        <strain evidence="6">LMG 23360</strain>
    </source>
</reference>
<dbReference type="Pfam" id="PF03466">
    <property type="entry name" value="LysR_substrate"/>
    <property type="match status" value="1"/>
</dbReference>
<dbReference type="Gene3D" id="1.10.10.10">
    <property type="entry name" value="Winged helix-like DNA-binding domain superfamily/Winged helix DNA-binding domain"/>
    <property type="match status" value="1"/>
</dbReference>
<evidence type="ECO:0000313" key="7">
    <source>
        <dbReference type="Proteomes" id="UP000029577"/>
    </source>
</evidence>
<dbReference type="GO" id="GO:0003700">
    <property type="term" value="F:DNA-binding transcription factor activity"/>
    <property type="evidence" value="ECO:0007669"/>
    <property type="project" value="InterPro"/>
</dbReference>
<keyword evidence="2" id="KW-0805">Transcription regulation</keyword>
<evidence type="ECO:0000313" key="6">
    <source>
        <dbReference type="EMBL" id="KGD79372.1"/>
    </source>
</evidence>
<dbReference type="RefSeq" id="WP_038016218.1">
    <property type="nucleotide sequence ID" value="NZ_JPKR02000005.1"/>
</dbReference>
<protein>
    <recommendedName>
        <fullName evidence="5">HTH lysR-type domain-containing protein</fullName>
    </recommendedName>
</protein>
<dbReference type="STRING" id="642227.HA49_01940"/>
<gene>
    <name evidence="6" type="ORF">HA49_01940</name>
</gene>
<evidence type="ECO:0000256" key="3">
    <source>
        <dbReference type="ARBA" id="ARBA00023125"/>
    </source>
</evidence>
<dbReference type="Proteomes" id="UP000029577">
    <property type="component" value="Unassembled WGS sequence"/>
</dbReference>
<dbReference type="InterPro" id="IPR000847">
    <property type="entry name" value="LysR_HTH_N"/>
</dbReference>
<evidence type="ECO:0000256" key="2">
    <source>
        <dbReference type="ARBA" id="ARBA00023015"/>
    </source>
</evidence>
<dbReference type="InterPro" id="IPR036388">
    <property type="entry name" value="WH-like_DNA-bd_sf"/>
</dbReference>
<keyword evidence="3" id="KW-0238">DNA-binding</keyword>
<dbReference type="PANTHER" id="PTHR30579:SF7">
    <property type="entry name" value="HTH-TYPE TRANSCRIPTIONAL REGULATOR LRHA-RELATED"/>
    <property type="match status" value="1"/>
</dbReference>
<dbReference type="SUPFAM" id="SSF53850">
    <property type="entry name" value="Periplasmic binding protein-like II"/>
    <property type="match status" value="1"/>
</dbReference>
<evidence type="ECO:0000259" key="5">
    <source>
        <dbReference type="PROSITE" id="PS50931"/>
    </source>
</evidence>
<dbReference type="InterPro" id="IPR050176">
    <property type="entry name" value="LTTR"/>
</dbReference>
<dbReference type="Pfam" id="PF00126">
    <property type="entry name" value="HTH_1"/>
    <property type="match status" value="1"/>
</dbReference>
<evidence type="ECO:0000256" key="4">
    <source>
        <dbReference type="ARBA" id="ARBA00023163"/>
    </source>
</evidence>
<name>A0A095TRT4_9GAMM</name>
<comment type="caution">
    <text evidence="6">The sequence shown here is derived from an EMBL/GenBank/DDBJ whole genome shotgun (WGS) entry which is preliminary data.</text>
</comment>
<dbReference type="PANTHER" id="PTHR30579">
    <property type="entry name" value="TRANSCRIPTIONAL REGULATOR"/>
    <property type="match status" value="1"/>
</dbReference>
<sequence>MADKTLDIRWLKTFVAVARNGSMTDATQSVFRSQSAISMHIKNIETLLGRPVFHREAKKMILTRAGRELLTYAHDILKLHAEAIQYVSGTDLRGKVSLGIPDDYAAGYLPFILQMLGEKFPFIELSIICEPSLRLIPMIEDGTLDIAIVSRDAPQRGTFLFTEPLVWVGSPHHLQNEHEPLPVAVYEYGSEARENILSSLEQMNRSYRIAYSSPYLAGQIAIAQSGMAVAVLAECSVPDYLQKIVHPDLPPLPALEVCIITRASSPDGSINNLLSTEIISKLQQLRTSPLPVVD</sequence>
<dbReference type="SUPFAM" id="SSF46785">
    <property type="entry name" value="Winged helix' DNA-binding domain"/>
    <property type="match status" value="1"/>
</dbReference>
<feature type="domain" description="HTH lysR-type" evidence="5">
    <location>
        <begin position="6"/>
        <end position="63"/>
    </location>
</feature>
<proteinExistence type="inferred from homology"/>
<dbReference type="EMBL" id="JPKR02000005">
    <property type="protein sequence ID" value="KGD79372.1"/>
    <property type="molecule type" value="Genomic_DNA"/>
</dbReference>
<evidence type="ECO:0000256" key="1">
    <source>
        <dbReference type="ARBA" id="ARBA00009437"/>
    </source>
</evidence>
<dbReference type="OrthoDB" id="5723059at2"/>
<dbReference type="Gene3D" id="3.40.190.10">
    <property type="entry name" value="Periplasmic binding protein-like II"/>
    <property type="match status" value="2"/>
</dbReference>
<keyword evidence="4" id="KW-0804">Transcription</keyword>